<dbReference type="Pfam" id="PF02769">
    <property type="entry name" value="AIRS_C"/>
    <property type="match status" value="1"/>
</dbReference>
<keyword evidence="7 9" id="KW-0460">Magnesium</keyword>
<evidence type="ECO:0000256" key="6">
    <source>
        <dbReference type="ARBA" id="ARBA00022840"/>
    </source>
</evidence>
<proteinExistence type="inferred from homology"/>
<comment type="catalytic activity">
    <reaction evidence="9">
        <text>hydrogenselenide + ATP + H2O = selenophosphate + AMP + phosphate + 2 H(+)</text>
        <dbReference type="Rhea" id="RHEA:18737"/>
        <dbReference type="ChEBI" id="CHEBI:15377"/>
        <dbReference type="ChEBI" id="CHEBI:15378"/>
        <dbReference type="ChEBI" id="CHEBI:16144"/>
        <dbReference type="ChEBI" id="CHEBI:29317"/>
        <dbReference type="ChEBI" id="CHEBI:30616"/>
        <dbReference type="ChEBI" id="CHEBI:43474"/>
        <dbReference type="ChEBI" id="CHEBI:456215"/>
        <dbReference type="EC" id="2.7.9.3"/>
    </reaction>
</comment>
<evidence type="ECO:0000256" key="1">
    <source>
        <dbReference type="ARBA" id="ARBA00008026"/>
    </source>
</evidence>
<feature type="binding site" description="in other chain" evidence="9">
    <location>
        <position position="86"/>
    </location>
    <ligand>
        <name>ATP</name>
        <dbReference type="ChEBI" id="CHEBI:30616"/>
        <note>ligand shared between dimeric partners</note>
    </ligand>
</feature>
<evidence type="ECO:0000256" key="3">
    <source>
        <dbReference type="ARBA" id="ARBA00022723"/>
    </source>
</evidence>
<dbReference type="GO" id="GO:0000287">
    <property type="term" value="F:magnesium ion binding"/>
    <property type="evidence" value="ECO:0007669"/>
    <property type="project" value="UniProtKB-UniRule"/>
</dbReference>
<dbReference type="EMBL" id="AZGA01000088">
    <property type="protein sequence ID" value="KRM30620.1"/>
    <property type="molecule type" value="Genomic_DNA"/>
</dbReference>
<dbReference type="GO" id="GO:0016260">
    <property type="term" value="P:selenocysteine biosynthetic process"/>
    <property type="evidence" value="ECO:0007669"/>
    <property type="project" value="InterPro"/>
</dbReference>
<reference evidence="12 13" key="1">
    <citation type="journal article" date="2015" name="Genome Announc.">
        <title>Expanding the biotechnology potential of lactobacilli through comparative genomics of 213 strains and associated genera.</title>
        <authorList>
            <person name="Sun Z."/>
            <person name="Harris H.M."/>
            <person name="McCann A."/>
            <person name="Guo C."/>
            <person name="Argimon S."/>
            <person name="Zhang W."/>
            <person name="Yang X."/>
            <person name="Jeffery I.B."/>
            <person name="Cooney J.C."/>
            <person name="Kagawa T.F."/>
            <person name="Liu W."/>
            <person name="Song Y."/>
            <person name="Salvetti E."/>
            <person name="Wrobel A."/>
            <person name="Rasinkangas P."/>
            <person name="Parkhill J."/>
            <person name="Rea M.C."/>
            <person name="O'Sullivan O."/>
            <person name="Ritari J."/>
            <person name="Douillard F.P."/>
            <person name="Paul Ross R."/>
            <person name="Yang R."/>
            <person name="Briner A.E."/>
            <person name="Felis G.E."/>
            <person name="de Vos W.M."/>
            <person name="Barrangou R."/>
            <person name="Klaenhammer T.R."/>
            <person name="Caufield P.W."/>
            <person name="Cui Y."/>
            <person name="Zhang H."/>
            <person name="O'Toole P.W."/>
        </authorList>
    </citation>
    <scope>NUCLEOTIDE SEQUENCE [LARGE SCALE GENOMIC DNA]</scope>
    <source>
        <strain evidence="12 13">DSM 18527</strain>
    </source>
</reference>
<comment type="similarity">
    <text evidence="1 9">Belongs to the selenophosphate synthase 1 family. Class I subfamily.</text>
</comment>
<dbReference type="SUPFAM" id="SSF56042">
    <property type="entry name" value="PurM C-terminal domain-like"/>
    <property type="match status" value="1"/>
</dbReference>
<dbReference type="HAMAP" id="MF_00625">
    <property type="entry name" value="SelD"/>
    <property type="match status" value="1"/>
</dbReference>
<dbReference type="PATRIC" id="fig|1423734.3.peg.1775"/>
<feature type="binding site" evidence="9">
    <location>
        <begin position="133"/>
        <end position="135"/>
    </location>
    <ligand>
        <name>ATP</name>
        <dbReference type="ChEBI" id="CHEBI:30616"/>
        <note>ligand shared between dimeric partners</note>
    </ligand>
</feature>
<feature type="domain" description="PurM-like N-terminal" evidence="10">
    <location>
        <begin position="44"/>
        <end position="151"/>
    </location>
</feature>
<dbReference type="InterPro" id="IPR036921">
    <property type="entry name" value="PurM-like_N_sf"/>
</dbReference>
<keyword evidence="4 9" id="KW-0547">Nucleotide-binding</keyword>
<keyword evidence="8 9" id="KW-0711">Selenium</keyword>
<dbReference type="FunFam" id="3.30.1330.10:FF:000003">
    <property type="entry name" value="Selenide, water dikinase"/>
    <property type="match status" value="1"/>
</dbReference>
<dbReference type="RefSeq" id="WP_057003038.1">
    <property type="nucleotide sequence ID" value="NZ_AZGA01000088.1"/>
</dbReference>
<keyword evidence="2 9" id="KW-0808">Transferase</keyword>
<dbReference type="SUPFAM" id="SSF55326">
    <property type="entry name" value="PurM N-terminal domain-like"/>
    <property type="match status" value="1"/>
</dbReference>
<feature type="binding site" evidence="9">
    <location>
        <position position="46"/>
    </location>
    <ligand>
        <name>Mg(2+)</name>
        <dbReference type="ChEBI" id="CHEBI:18420"/>
    </ligand>
</feature>
<comment type="subunit">
    <text evidence="9">Homodimer.</text>
</comment>
<feature type="site" description="Important for catalytic activity" evidence="9">
    <location>
        <position position="16"/>
    </location>
</feature>
<feature type="binding site" description="in other chain" evidence="9">
    <location>
        <position position="16"/>
    </location>
    <ligand>
        <name>ATP</name>
        <dbReference type="ChEBI" id="CHEBI:30616"/>
        <note>ligand shared between dimeric partners</note>
    </ligand>
</feature>
<dbReference type="EC" id="2.7.9.3" evidence="9"/>
<feature type="binding site" description="in other chain" evidence="9">
    <location>
        <position position="63"/>
    </location>
    <ligand>
        <name>ATP</name>
        <dbReference type="ChEBI" id="CHEBI:30616"/>
        <note>ligand shared between dimeric partners</note>
    </ligand>
</feature>
<dbReference type="eggNOG" id="COG0709">
    <property type="taxonomic scope" value="Bacteria"/>
</dbReference>
<dbReference type="AlphaFoldDB" id="A0A0R1XV59"/>
<accession>A0A0R1XV59</accession>
<protein>
    <recommendedName>
        <fullName evidence="9">Selenide, water dikinase</fullName>
        <ecNumber evidence="9">2.7.9.3</ecNumber>
    </recommendedName>
    <alternativeName>
        <fullName evidence="9">Selenium donor protein</fullName>
    </alternativeName>
    <alternativeName>
        <fullName evidence="9">Selenophosphate synthase</fullName>
    </alternativeName>
</protein>
<keyword evidence="5 9" id="KW-0418">Kinase</keyword>
<evidence type="ECO:0000256" key="7">
    <source>
        <dbReference type="ARBA" id="ARBA00022842"/>
    </source>
</evidence>
<feature type="binding site" description="in other chain" evidence="9">
    <location>
        <begin position="43"/>
        <end position="45"/>
    </location>
    <ligand>
        <name>ATP</name>
        <dbReference type="ChEBI" id="CHEBI:30616"/>
        <note>ligand shared between dimeric partners</note>
    </ligand>
</feature>
<evidence type="ECO:0000256" key="8">
    <source>
        <dbReference type="ARBA" id="ARBA00023266"/>
    </source>
</evidence>
<dbReference type="Gene3D" id="3.90.650.10">
    <property type="entry name" value="PurM-like C-terminal domain"/>
    <property type="match status" value="1"/>
</dbReference>
<feature type="domain" description="PurM-like C-terminal" evidence="11">
    <location>
        <begin position="163"/>
        <end position="333"/>
    </location>
</feature>
<sequence length="340" mass="35514">MEDFLASCTSGGCGAKIAAGDLTDYLKALPTTKDPNLLVGFNTGDDAAVYQTAPDQALVNTVDFFSPMVEDPYVFGTIAATNALSDIYAMGGKPLLALNITCFPERLPKSALSDILAGGAAKIQEAGAILAGGHSIYDHEPKYGLAVTGQVDPRHLIRNDTPKTGDALILTKALGVGIILAADRAKVGDAEATEIAIASMQQLNKYAAANFGQYQVHACTDVTGFGLLAHGLEMAGDDHTLVLDTGEVPILPDALDFAKEYLTTAGGERNREQIGDRVDLDAISPALQELLFDPQTSGGLLISVAAEDAADLLAAIHVTDPVARIVGMVADREAQPIILL</sequence>
<keyword evidence="6 9" id="KW-0067">ATP-binding</keyword>
<dbReference type="PANTHER" id="PTHR10256">
    <property type="entry name" value="SELENIDE, WATER DIKINASE"/>
    <property type="match status" value="1"/>
</dbReference>
<dbReference type="GO" id="GO:0004756">
    <property type="term" value="F:selenide, water dikinase activity"/>
    <property type="evidence" value="ECO:0007669"/>
    <property type="project" value="UniProtKB-UniRule"/>
</dbReference>
<dbReference type="InterPro" id="IPR036676">
    <property type="entry name" value="PurM-like_C_sf"/>
</dbReference>
<dbReference type="InterPro" id="IPR023061">
    <property type="entry name" value="SelD_I"/>
</dbReference>
<organism evidence="12 13">
    <name type="scientific">Agrilactobacillus composti DSM 18527 = JCM 14202</name>
    <dbReference type="NCBI Taxonomy" id="1423734"/>
    <lineage>
        <taxon>Bacteria</taxon>
        <taxon>Bacillati</taxon>
        <taxon>Bacillota</taxon>
        <taxon>Bacilli</taxon>
        <taxon>Lactobacillales</taxon>
        <taxon>Lactobacillaceae</taxon>
        <taxon>Agrilactobacillus</taxon>
    </lineage>
</organism>
<evidence type="ECO:0000256" key="4">
    <source>
        <dbReference type="ARBA" id="ARBA00022741"/>
    </source>
</evidence>
<evidence type="ECO:0000259" key="11">
    <source>
        <dbReference type="Pfam" id="PF02769"/>
    </source>
</evidence>
<evidence type="ECO:0000256" key="2">
    <source>
        <dbReference type="ARBA" id="ARBA00022679"/>
    </source>
</evidence>
<dbReference type="Pfam" id="PF00586">
    <property type="entry name" value="AIRS"/>
    <property type="match status" value="1"/>
</dbReference>
<feature type="binding site" evidence="9">
    <location>
        <position position="221"/>
    </location>
    <ligand>
        <name>Mg(2+)</name>
        <dbReference type="ChEBI" id="CHEBI:18420"/>
    </ligand>
</feature>
<dbReference type="Proteomes" id="UP000051236">
    <property type="component" value="Unassembled WGS sequence"/>
</dbReference>
<feature type="active site" evidence="9">
    <location>
        <position position="13"/>
    </location>
</feature>
<dbReference type="NCBIfam" id="TIGR00476">
    <property type="entry name" value="selD"/>
    <property type="match status" value="1"/>
</dbReference>
<evidence type="ECO:0000313" key="13">
    <source>
        <dbReference type="Proteomes" id="UP000051236"/>
    </source>
</evidence>
<comment type="function">
    <text evidence="9">Synthesizes selenophosphate from selenide and ATP.</text>
</comment>
<dbReference type="CDD" id="cd02195">
    <property type="entry name" value="SelD"/>
    <property type="match status" value="1"/>
</dbReference>
<dbReference type="InterPro" id="IPR004536">
    <property type="entry name" value="SPS/SelD"/>
</dbReference>
<dbReference type="GO" id="GO:0005524">
    <property type="term" value="F:ATP binding"/>
    <property type="evidence" value="ECO:0007669"/>
    <property type="project" value="UniProtKB-UniRule"/>
</dbReference>
<keyword evidence="3 9" id="KW-0479">Metal-binding</keyword>
<evidence type="ECO:0000259" key="10">
    <source>
        <dbReference type="Pfam" id="PF00586"/>
    </source>
</evidence>
<keyword evidence="13" id="KW-1185">Reference proteome</keyword>
<gene>
    <name evidence="9" type="primary">selD</name>
    <name evidence="12" type="ORF">FC83_GL001756</name>
</gene>
<evidence type="ECO:0000256" key="9">
    <source>
        <dbReference type="HAMAP-Rule" id="MF_00625"/>
    </source>
</evidence>
<dbReference type="STRING" id="1423734.FC83_GL001756"/>
<dbReference type="PANTHER" id="PTHR10256:SF0">
    <property type="entry name" value="INACTIVE SELENIDE, WATER DIKINASE-LIKE PROTEIN-RELATED"/>
    <property type="match status" value="1"/>
</dbReference>
<comment type="caution">
    <text evidence="12">The sequence shown here is derived from an EMBL/GenBank/DDBJ whole genome shotgun (WGS) entry which is preliminary data.</text>
</comment>
<evidence type="ECO:0000313" key="12">
    <source>
        <dbReference type="EMBL" id="KRM30620.1"/>
    </source>
</evidence>
<dbReference type="InterPro" id="IPR016188">
    <property type="entry name" value="PurM-like_N"/>
</dbReference>
<dbReference type="InterPro" id="IPR010918">
    <property type="entry name" value="PurM-like_C_dom"/>
</dbReference>
<evidence type="ECO:0000256" key="5">
    <source>
        <dbReference type="ARBA" id="ARBA00022777"/>
    </source>
</evidence>
<comment type="cofactor">
    <cofactor evidence="9">
        <name>Mg(2+)</name>
        <dbReference type="ChEBI" id="CHEBI:18420"/>
    </cofactor>
    <text evidence="9">Binds 1 Mg(2+) ion per monomer.</text>
</comment>
<dbReference type="PIRSF" id="PIRSF036407">
    <property type="entry name" value="Selenphspht_syn"/>
    <property type="match status" value="1"/>
</dbReference>
<name>A0A0R1XV59_9LACO</name>
<feature type="binding site" evidence="9">
    <location>
        <position position="86"/>
    </location>
    <ligand>
        <name>Mg(2+)</name>
        <dbReference type="ChEBI" id="CHEBI:18420"/>
    </ligand>
</feature>
<dbReference type="Gene3D" id="3.30.1330.10">
    <property type="entry name" value="PurM-like, N-terminal domain"/>
    <property type="match status" value="1"/>
</dbReference>
<dbReference type="NCBIfam" id="NF002098">
    <property type="entry name" value="PRK00943.1"/>
    <property type="match status" value="1"/>
</dbReference>
<dbReference type="GO" id="GO:0005737">
    <property type="term" value="C:cytoplasm"/>
    <property type="evidence" value="ECO:0007669"/>
    <property type="project" value="TreeGrafter"/>
</dbReference>